<proteinExistence type="predicted"/>
<evidence type="ECO:0000313" key="1">
    <source>
        <dbReference type="EMBL" id="KAK8839994.1"/>
    </source>
</evidence>
<organism evidence="1 2">
    <name type="scientific">Tritrichomonas musculus</name>
    <dbReference type="NCBI Taxonomy" id="1915356"/>
    <lineage>
        <taxon>Eukaryota</taxon>
        <taxon>Metamonada</taxon>
        <taxon>Parabasalia</taxon>
        <taxon>Tritrichomonadida</taxon>
        <taxon>Tritrichomonadidae</taxon>
        <taxon>Tritrichomonas</taxon>
    </lineage>
</organism>
<accession>A0ABR2H1B9</accession>
<sequence length="254" mass="30293">MSTKSEIANEILETMKEKILENNRNKYFPNRIPISVNITHDLVNELFHENNCTLLKTPKQIYESSLITFYRNENPERIMVAHLNSFVANPQGQFQKSGSKIFKPYLSKEESQKLDEKFKADKSEKHRKTCEDKLRESMKNENCILQSKYVNGKTKVTYLYNNMQYQTTPTKWNTGYRAHKAKCPRYTHEHIAQLFAQEGCKLISQYQNQKSKLTYEYKGRTFQVVYNDWKFYHSRPHLGQVHTYFTEEIDREFN</sequence>
<comment type="caution">
    <text evidence="1">The sequence shown here is derived from an EMBL/GenBank/DDBJ whole genome shotgun (WGS) entry which is preliminary data.</text>
</comment>
<dbReference type="Proteomes" id="UP001470230">
    <property type="component" value="Unassembled WGS sequence"/>
</dbReference>
<dbReference type="EMBL" id="JAPFFF010000049">
    <property type="protein sequence ID" value="KAK8839994.1"/>
    <property type="molecule type" value="Genomic_DNA"/>
</dbReference>
<evidence type="ECO:0000313" key="2">
    <source>
        <dbReference type="Proteomes" id="UP001470230"/>
    </source>
</evidence>
<gene>
    <name evidence="1" type="ORF">M9Y10_031279</name>
</gene>
<reference evidence="1 2" key="1">
    <citation type="submission" date="2024-04" db="EMBL/GenBank/DDBJ databases">
        <title>Tritrichomonas musculus Genome.</title>
        <authorList>
            <person name="Alves-Ferreira E."/>
            <person name="Grigg M."/>
            <person name="Lorenzi H."/>
            <person name="Galac M."/>
        </authorList>
    </citation>
    <scope>NUCLEOTIDE SEQUENCE [LARGE SCALE GENOMIC DNA]</scope>
    <source>
        <strain evidence="1 2">EAF2021</strain>
    </source>
</reference>
<keyword evidence="2" id="KW-1185">Reference proteome</keyword>
<protein>
    <submittedName>
        <fullName evidence="1">Uncharacterized protein</fullName>
    </submittedName>
</protein>
<name>A0ABR2H1B9_9EUKA</name>